<evidence type="ECO:0000256" key="16">
    <source>
        <dbReference type="ARBA" id="ARBA00037735"/>
    </source>
</evidence>
<dbReference type="Gene3D" id="1.20.5.1230">
    <property type="entry name" value="Apolipoprotein A-I"/>
    <property type="match status" value="1"/>
</dbReference>
<dbReference type="PANTHER" id="PTHR18976:SF1">
    <property type="entry name" value="APOLIPOPROTEIN A-IV"/>
    <property type="match status" value="1"/>
</dbReference>
<evidence type="ECO:0000256" key="12">
    <source>
        <dbReference type="ARBA" id="ARBA00023098"/>
    </source>
</evidence>
<reference evidence="21" key="3">
    <citation type="submission" date="2021-03" db="EMBL/GenBank/DDBJ databases">
        <authorList>
            <person name="Guerrero-Cozar I."/>
            <person name="Gomez-Garrido J."/>
            <person name="Berbel C."/>
            <person name="Martinez-Blanch J.F."/>
            <person name="Alioto T."/>
            <person name="Claros M.G."/>
            <person name="Gagnaire P.A."/>
            <person name="Manchado M."/>
        </authorList>
    </citation>
    <scope>NUCLEOTIDE SEQUENCE</scope>
    <source>
        <strain evidence="21">Sse05_10M</strain>
        <tissue evidence="21">Blood</tissue>
    </source>
</reference>
<evidence type="ECO:0000256" key="19">
    <source>
        <dbReference type="SAM" id="SignalP"/>
    </source>
</evidence>
<keyword evidence="14" id="KW-0753">Steroid metabolism</keyword>
<gene>
    <name evidence="21" type="ORF">JOB18_020664</name>
</gene>
<evidence type="ECO:0000313" key="21">
    <source>
        <dbReference type="EMBL" id="KAG7500506.1"/>
    </source>
</evidence>
<evidence type="ECO:0000256" key="11">
    <source>
        <dbReference type="ARBA" id="ARBA00023055"/>
    </source>
</evidence>
<dbReference type="InterPro" id="IPR000074">
    <property type="entry name" value="ApoA_E"/>
</dbReference>
<keyword evidence="6" id="KW-0964">Secreted</keyword>
<dbReference type="InterPro" id="IPR050163">
    <property type="entry name" value="Apolipoprotein_A1/A4/E"/>
</dbReference>
<feature type="chain" id="PRO_5044544819" description="Apolipoprotein A-IV" evidence="19">
    <location>
        <begin position="18"/>
        <end position="256"/>
    </location>
</feature>
<name>A0A0M3R7Y5_SOLSE</name>
<keyword evidence="9" id="KW-0677">Repeat</keyword>
<keyword evidence="5" id="KW-0162">Chylomicron</keyword>
<keyword evidence="7" id="KW-0153">Cholesterol metabolism</keyword>
<evidence type="ECO:0000256" key="18">
    <source>
        <dbReference type="ARBA" id="ARBA00042591"/>
    </source>
</evidence>
<organism evidence="20">
    <name type="scientific">Solea senegalensis</name>
    <name type="common">Senegalese sole</name>
    <dbReference type="NCBI Taxonomy" id="28829"/>
    <lineage>
        <taxon>Eukaryota</taxon>
        <taxon>Metazoa</taxon>
        <taxon>Chordata</taxon>
        <taxon>Craniata</taxon>
        <taxon>Vertebrata</taxon>
        <taxon>Euteleostomi</taxon>
        <taxon>Actinopterygii</taxon>
        <taxon>Neopterygii</taxon>
        <taxon>Teleostei</taxon>
        <taxon>Neoteleostei</taxon>
        <taxon>Acanthomorphata</taxon>
        <taxon>Carangaria</taxon>
        <taxon>Pleuronectiformes</taxon>
        <taxon>Pleuronectoidei</taxon>
        <taxon>Soleidae</taxon>
        <taxon>Solea</taxon>
    </lineage>
</organism>
<evidence type="ECO:0000256" key="15">
    <source>
        <dbReference type="ARBA" id="ARBA00037506"/>
    </source>
</evidence>
<dbReference type="GO" id="GO:0008203">
    <property type="term" value="P:cholesterol metabolic process"/>
    <property type="evidence" value="ECO:0007669"/>
    <property type="project" value="UniProtKB-KW"/>
</dbReference>
<evidence type="ECO:0000313" key="20">
    <source>
        <dbReference type="EMBL" id="ALC78627.1"/>
    </source>
</evidence>
<dbReference type="PANTHER" id="PTHR18976">
    <property type="entry name" value="APOLIPOPROTEIN"/>
    <property type="match status" value="1"/>
</dbReference>
<keyword evidence="12" id="KW-0443">Lipid metabolism</keyword>
<dbReference type="GO" id="GO:0034362">
    <property type="term" value="C:low-density lipoprotein particle"/>
    <property type="evidence" value="ECO:0007669"/>
    <property type="project" value="TreeGrafter"/>
</dbReference>
<dbReference type="Proteomes" id="UP000693946">
    <property type="component" value="Linkage Group LG20"/>
</dbReference>
<keyword evidence="4" id="KW-0813">Transport</keyword>
<dbReference type="GO" id="GO:0042627">
    <property type="term" value="C:chylomicron"/>
    <property type="evidence" value="ECO:0007669"/>
    <property type="project" value="UniProtKB-KW"/>
</dbReference>
<dbReference type="GO" id="GO:0033344">
    <property type="term" value="P:cholesterol efflux"/>
    <property type="evidence" value="ECO:0007669"/>
    <property type="project" value="TreeGrafter"/>
</dbReference>
<evidence type="ECO:0000256" key="6">
    <source>
        <dbReference type="ARBA" id="ARBA00022525"/>
    </source>
</evidence>
<comment type="subunit">
    <text evidence="3">Homodimer.</text>
</comment>
<evidence type="ECO:0000256" key="14">
    <source>
        <dbReference type="ARBA" id="ARBA00023221"/>
    </source>
</evidence>
<dbReference type="GO" id="GO:0042157">
    <property type="term" value="P:lipoprotein metabolic process"/>
    <property type="evidence" value="ECO:0007669"/>
    <property type="project" value="InterPro"/>
</dbReference>
<evidence type="ECO:0000256" key="13">
    <source>
        <dbReference type="ARBA" id="ARBA00023166"/>
    </source>
</evidence>
<keyword evidence="11" id="KW-0445">Lipid transport</keyword>
<dbReference type="AlphaFoldDB" id="A0A0M3R7Y5"/>
<dbReference type="GO" id="GO:0034361">
    <property type="term" value="C:very-low-density lipoprotein particle"/>
    <property type="evidence" value="ECO:0007669"/>
    <property type="project" value="TreeGrafter"/>
</dbReference>
<dbReference type="GO" id="GO:1903561">
    <property type="term" value="C:extracellular vesicle"/>
    <property type="evidence" value="ECO:0007669"/>
    <property type="project" value="TreeGrafter"/>
</dbReference>
<feature type="signal peptide" evidence="19">
    <location>
        <begin position="1"/>
        <end position="17"/>
    </location>
</feature>
<dbReference type="GO" id="GO:0060228">
    <property type="term" value="F:phosphatidylcholine-sterol O-acyltransferase activator activity"/>
    <property type="evidence" value="ECO:0007669"/>
    <property type="project" value="TreeGrafter"/>
</dbReference>
<comment type="subcellular location">
    <subcellularLocation>
        <location evidence="1">Secreted</location>
    </subcellularLocation>
</comment>
<keyword evidence="22" id="KW-1185">Reference proteome</keyword>
<evidence type="ECO:0000256" key="3">
    <source>
        <dbReference type="ARBA" id="ARBA00011738"/>
    </source>
</evidence>
<evidence type="ECO:0000256" key="8">
    <source>
        <dbReference type="ARBA" id="ARBA00022729"/>
    </source>
</evidence>
<comment type="function">
    <text evidence="16">May have a role in chylomicrons and VLDL secretion and catabolism. Required for efficient activation of lipoprotein lipase by ApoC-II; potent activator of LCAT. Apoa-IV is a major component of HDL and chylomicrons.</text>
</comment>
<dbReference type="FunFam" id="1.20.120.20:FF:000007">
    <property type="entry name" value="Apolipoprotein A-IV a"/>
    <property type="match status" value="1"/>
</dbReference>
<evidence type="ECO:0000313" key="22">
    <source>
        <dbReference type="Proteomes" id="UP000693946"/>
    </source>
</evidence>
<sequence>MKVLVVLAFAVFSGCNANILWQDAPKSNLEVVKDAFWDYVAKATFTAEDSLKQIRQSELGQEVNTRIAQSSDMVNQYVVALRSQVAPLSQDFMTQFNREVEDLKARLEKDLVSVGENMQPYAQEVVAKIQKHVEGLKKDVAPYVDAMDPEALKTVLLQKSQELKEQLDKSTDELQAQMTPYTQEMRQKMEQSVEEFQKTMMPMAQSFETQLSQKAQELQQNLAPYGEELKAKLEASAQDVQAQLAALWETFSKMTQ</sequence>
<reference evidence="21 22" key="2">
    <citation type="journal article" date="2021" name="Sci. Rep.">
        <title>Chromosome anchoring in Senegalese sole (Solea senegalensis) reveals sex-associated markers and genome rearrangements in flatfish.</title>
        <authorList>
            <person name="Guerrero-Cozar I."/>
            <person name="Gomez-Garrido J."/>
            <person name="Berbel C."/>
            <person name="Martinez-Blanch J.F."/>
            <person name="Alioto T."/>
            <person name="Claros M.G."/>
            <person name="Gagnaire P.A."/>
            <person name="Manchado M."/>
        </authorList>
    </citation>
    <scope>NUCLEOTIDE SEQUENCE [LARGE SCALE GENOMIC DNA]</scope>
    <source>
        <strain evidence="21">Sse05_10M</strain>
    </source>
</reference>
<evidence type="ECO:0000256" key="2">
    <source>
        <dbReference type="ARBA" id="ARBA00008788"/>
    </source>
</evidence>
<dbReference type="SUPFAM" id="SSF58113">
    <property type="entry name" value="Apolipoprotein A-I"/>
    <property type="match status" value="1"/>
</dbReference>
<dbReference type="EMBL" id="KP842775">
    <property type="protein sequence ID" value="ALC78627.1"/>
    <property type="molecule type" value="mRNA"/>
</dbReference>
<dbReference type="Pfam" id="PF01442">
    <property type="entry name" value="Apolipoprotein"/>
    <property type="match status" value="1"/>
</dbReference>
<dbReference type="GO" id="GO:0034364">
    <property type="term" value="C:high-density lipoprotein particle"/>
    <property type="evidence" value="ECO:0007669"/>
    <property type="project" value="UniProtKB-KW"/>
</dbReference>
<evidence type="ECO:0000256" key="9">
    <source>
        <dbReference type="ARBA" id="ARBA00022737"/>
    </source>
</evidence>
<evidence type="ECO:0000256" key="4">
    <source>
        <dbReference type="ARBA" id="ARBA00022448"/>
    </source>
</evidence>
<evidence type="ECO:0000256" key="1">
    <source>
        <dbReference type="ARBA" id="ARBA00004613"/>
    </source>
</evidence>
<comment type="function">
    <text evidence="15">Participates in the reverse transport of cholesterol from tissues to the liver for excretion by promoting cholesterol efflux from tissues and by acting as a cofactor for the lecithin cholesterol acyltransferase (LCAT).</text>
</comment>
<evidence type="ECO:0000256" key="7">
    <source>
        <dbReference type="ARBA" id="ARBA00022548"/>
    </source>
</evidence>
<dbReference type="PROSITE" id="PS51257">
    <property type="entry name" value="PROKAR_LIPOPROTEIN"/>
    <property type="match status" value="1"/>
</dbReference>
<reference evidence="20" key="1">
    <citation type="journal article" date="2016" name="Aquaculture">
        <title>Mechanisms of lipid metabolism and transport underlying superior performance of Senegalese sole (Solea senegalensis, Kaup 1858) larvae fed diets containing n-3 polyunsaturated fatty acids.</title>
        <authorList>
            <person name="Bonacic K."/>
            <person name="Campoverde C."/>
            <person name="Sastre M."/>
            <person name="Hachero-Cruzado I."/>
            <person name="Ponce M."/>
            <person name="Manchado M."/>
            <person name="Estevez A."/>
            <person name="Gisbert E."/>
            <person name="Morais S."/>
        </authorList>
    </citation>
    <scope>NUCLEOTIDE SEQUENCE</scope>
</reference>
<keyword evidence="10" id="KW-0345">HDL</keyword>
<evidence type="ECO:0000256" key="10">
    <source>
        <dbReference type="ARBA" id="ARBA00022850"/>
    </source>
</evidence>
<dbReference type="Gene3D" id="1.20.120.20">
    <property type="entry name" value="Apolipoprotein"/>
    <property type="match status" value="1"/>
</dbReference>
<proteinExistence type="evidence at transcript level"/>
<accession>A0A0M3R7Y5</accession>
<dbReference type="GO" id="GO:0120020">
    <property type="term" value="F:cholesterol transfer activity"/>
    <property type="evidence" value="ECO:0007669"/>
    <property type="project" value="TreeGrafter"/>
</dbReference>
<dbReference type="GO" id="GO:0055090">
    <property type="term" value="P:acylglycerol homeostasis"/>
    <property type="evidence" value="ECO:0007669"/>
    <property type="project" value="TreeGrafter"/>
</dbReference>
<protein>
    <recommendedName>
        <fullName evidence="17">Apolipoprotein A-IV</fullName>
    </recommendedName>
    <alternativeName>
        <fullName evidence="18">Apolipoprotein A4</fullName>
    </alternativeName>
</protein>
<keyword evidence="13" id="KW-1207">Sterol metabolism</keyword>
<keyword evidence="8 19" id="KW-0732">Signal</keyword>
<dbReference type="GO" id="GO:0005543">
    <property type="term" value="F:phospholipid binding"/>
    <property type="evidence" value="ECO:0007669"/>
    <property type="project" value="TreeGrafter"/>
</dbReference>
<dbReference type="EMBL" id="JAGKHQ010000013">
    <property type="protein sequence ID" value="KAG7500506.1"/>
    <property type="molecule type" value="Genomic_DNA"/>
</dbReference>
<comment type="similarity">
    <text evidence="2">Belongs to the apolipoprotein A1/A4/E family.</text>
</comment>
<dbReference type="GO" id="GO:0033700">
    <property type="term" value="P:phospholipid efflux"/>
    <property type="evidence" value="ECO:0007669"/>
    <property type="project" value="TreeGrafter"/>
</dbReference>
<evidence type="ECO:0000256" key="5">
    <source>
        <dbReference type="ARBA" id="ARBA00022513"/>
    </source>
</evidence>
<evidence type="ECO:0000256" key="17">
    <source>
        <dbReference type="ARBA" id="ARBA00041197"/>
    </source>
</evidence>
<keyword evidence="20" id="KW-0449">Lipoprotein</keyword>